<dbReference type="EMBL" id="JACHGT010000004">
    <property type="protein sequence ID" value="MBB6034493.1"/>
    <property type="molecule type" value="Genomic_DNA"/>
</dbReference>
<reference evidence="1 2" key="1">
    <citation type="submission" date="2020-08" db="EMBL/GenBank/DDBJ databases">
        <title>Genomic Encyclopedia of Type Strains, Phase IV (KMG-IV): sequencing the most valuable type-strain genomes for metagenomic binning, comparative biology and taxonomic classification.</title>
        <authorList>
            <person name="Goeker M."/>
        </authorList>
    </citation>
    <scope>NUCLEOTIDE SEQUENCE [LARGE SCALE GENOMIC DNA]</scope>
    <source>
        <strain evidence="1 2">YIM 65646</strain>
    </source>
</reference>
<organism evidence="1 2">
    <name type="scientific">Phytomonospora endophytica</name>
    <dbReference type="NCBI Taxonomy" id="714109"/>
    <lineage>
        <taxon>Bacteria</taxon>
        <taxon>Bacillati</taxon>
        <taxon>Actinomycetota</taxon>
        <taxon>Actinomycetes</taxon>
        <taxon>Micromonosporales</taxon>
        <taxon>Micromonosporaceae</taxon>
        <taxon>Phytomonospora</taxon>
    </lineage>
</organism>
<dbReference type="SUPFAM" id="SSF140453">
    <property type="entry name" value="EsxAB dimer-like"/>
    <property type="match status" value="1"/>
</dbReference>
<gene>
    <name evidence="1" type="ORF">HNR73_002343</name>
</gene>
<evidence type="ECO:0000313" key="2">
    <source>
        <dbReference type="Proteomes" id="UP000548476"/>
    </source>
</evidence>
<dbReference type="InterPro" id="IPR036689">
    <property type="entry name" value="ESAT-6-like_sf"/>
</dbReference>
<keyword evidence="2" id="KW-1185">Reference proteome</keyword>
<dbReference type="AlphaFoldDB" id="A0A841FHQ2"/>
<sequence length="333" mass="35636">MDAVLATLPADLRAAAADLYVKVAAIAWEAEETLSIAFQVLREARGEPELLDTGSELLDRAVAAELNAARDEIGAAGNRFSGSWVGGGAESFNAYLPKLMAAIESMEESAGKTAEAVRLFRQALTDLWQRIVERTWHTGGEVTAAVAQAGRNLAVAVPLVLGIVDRYAAYVSGIAAALLELAGNEYKAGEKLAEAGSLPGVADVGEPRLPLPADPSWNDADRKDNWRPGGELRMDTEAMATMIAAFRNNGAYWDNADRHQTEAAEAHLTPRAFGLGVGFYGDVQRVMARDRGLYRDADARMDSVAGALSEIGGLYGMIDEDTTSTFNKQMDDQ</sequence>
<protein>
    <submittedName>
        <fullName evidence="1">Uncharacterized protein</fullName>
    </submittedName>
</protein>
<proteinExistence type="predicted"/>
<comment type="caution">
    <text evidence="1">The sequence shown here is derived from an EMBL/GenBank/DDBJ whole genome shotgun (WGS) entry which is preliminary data.</text>
</comment>
<dbReference type="RefSeq" id="WP_184787342.1">
    <property type="nucleotide sequence ID" value="NZ_BONT01000088.1"/>
</dbReference>
<evidence type="ECO:0000313" key="1">
    <source>
        <dbReference type="EMBL" id="MBB6034493.1"/>
    </source>
</evidence>
<name>A0A841FHQ2_9ACTN</name>
<dbReference type="Proteomes" id="UP000548476">
    <property type="component" value="Unassembled WGS sequence"/>
</dbReference>
<accession>A0A841FHQ2</accession>